<dbReference type="Gene3D" id="2.40.10.220">
    <property type="entry name" value="predicted glycosyltransferase like domains"/>
    <property type="match status" value="1"/>
</dbReference>
<sequence length="110" mass="11928">MEAMSKKSITTLDRNARKSIRQSVLLGAVIEAGDYEFNCKAYNLSLGGVRLKLNLPLALNSMVKTSVKGSDFLQAQVVWVDKGFIGLSFAHSPEEVAKCLGELGARLPKS</sequence>
<name>A0A2G4YTC1_9PROT</name>
<accession>A0A2G4YTC1</accession>
<dbReference type="SUPFAM" id="SSF141371">
    <property type="entry name" value="PilZ domain-like"/>
    <property type="match status" value="1"/>
</dbReference>
<keyword evidence="3" id="KW-1185">Reference proteome</keyword>
<proteinExistence type="predicted"/>
<feature type="domain" description="PilZ" evidence="1">
    <location>
        <begin position="17"/>
        <end position="100"/>
    </location>
</feature>
<evidence type="ECO:0000313" key="2">
    <source>
        <dbReference type="EMBL" id="PHZ85589.1"/>
    </source>
</evidence>
<evidence type="ECO:0000313" key="3">
    <source>
        <dbReference type="Proteomes" id="UP000229730"/>
    </source>
</evidence>
<reference evidence="2 3" key="1">
    <citation type="submission" date="2017-10" db="EMBL/GenBank/DDBJ databases">
        <title>Frigbacter circumglobatus gen. nov. sp. nov., isolated from sediment cultured in situ.</title>
        <authorList>
            <person name="Zhao Z."/>
        </authorList>
    </citation>
    <scope>NUCLEOTIDE SEQUENCE [LARGE SCALE GENOMIC DNA]</scope>
    <source>
        <strain evidence="2 3">ZYL</strain>
    </source>
</reference>
<comment type="caution">
    <text evidence="2">The sequence shown here is derived from an EMBL/GenBank/DDBJ whole genome shotgun (WGS) entry which is preliminary data.</text>
</comment>
<dbReference type="Pfam" id="PF07238">
    <property type="entry name" value="PilZ"/>
    <property type="match status" value="1"/>
</dbReference>
<dbReference type="OrthoDB" id="7594866at2"/>
<organism evidence="2 3">
    <name type="scientific">Paremcibacter congregatus</name>
    <dbReference type="NCBI Taxonomy" id="2043170"/>
    <lineage>
        <taxon>Bacteria</taxon>
        <taxon>Pseudomonadati</taxon>
        <taxon>Pseudomonadota</taxon>
        <taxon>Alphaproteobacteria</taxon>
        <taxon>Emcibacterales</taxon>
        <taxon>Emcibacteraceae</taxon>
        <taxon>Paremcibacter</taxon>
    </lineage>
</organism>
<dbReference type="InParanoid" id="A0A2G4YTC1"/>
<dbReference type="InterPro" id="IPR009875">
    <property type="entry name" value="PilZ_domain"/>
</dbReference>
<protein>
    <recommendedName>
        <fullName evidence="1">PilZ domain-containing protein</fullName>
    </recommendedName>
</protein>
<evidence type="ECO:0000259" key="1">
    <source>
        <dbReference type="Pfam" id="PF07238"/>
    </source>
</evidence>
<gene>
    <name evidence="2" type="ORF">CRD36_02545</name>
</gene>
<dbReference type="EMBL" id="PDEM01000009">
    <property type="protein sequence ID" value="PHZ85589.1"/>
    <property type="molecule type" value="Genomic_DNA"/>
</dbReference>
<dbReference type="AlphaFoldDB" id="A0A2G4YTC1"/>
<dbReference type="GO" id="GO:0035438">
    <property type="term" value="F:cyclic-di-GMP binding"/>
    <property type="evidence" value="ECO:0007669"/>
    <property type="project" value="InterPro"/>
</dbReference>
<dbReference type="RefSeq" id="WP_099471172.1">
    <property type="nucleotide sequence ID" value="NZ_CP041025.1"/>
</dbReference>
<dbReference type="Proteomes" id="UP000229730">
    <property type="component" value="Unassembled WGS sequence"/>
</dbReference>